<evidence type="ECO:0000256" key="1">
    <source>
        <dbReference type="SAM" id="SignalP"/>
    </source>
</evidence>
<feature type="signal peptide" evidence="1">
    <location>
        <begin position="1"/>
        <end position="22"/>
    </location>
</feature>
<gene>
    <name evidence="2" type="ORF">NK6_8807</name>
</gene>
<protein>
    <submittedName>
        <fullName evidence="2">Uncharacterized protein</fullName>
    </submittedName>
</protein>
<sequence>MKALINALAGALMLCALTPASAKDVPVQFTSGRAATFITDDQGGIITEFVKKYSDMRDAGTNVVIDGDCASACTIVLGILRPEKVCATPDASLGFHSATAITREDGKAPVFEHAAEISKLIFNSYPGKVRAWLTKQGWNGNNPHPEVIWARGGQVRKFIRPCTAADLS</sequence>
<reference evidence="2 3" key="1">
    <citation type="submission" date="2014-11" db="EMBL/GenBank/DDBJ databases">
        <title>Symbiosis island explosion on the genome of extra-slow-growing strains of soybean bradyrhizobia with massive insertion sequences.</title>
        <authorList>
            <person name="Iida T."/>
            <person name="Minamisawa K."/>
        </authorList>
    </citation>
    <scope>NUCLEOTIDE SEQUENCE [LARGE SCALE GENOMIC DNA]</scope>
    <source>
        <strain evidence="2 3">NK6</strain>
    </source>
</reference>
<organism evidence="2 3">
    <name type="scientific">Bradyrhizobium diazoefficiens</name>
    <dbReference type="NCBI Taxonomy" id="1355477"/>
    <lineage>
        <taxon>Bacteria</taxon>
        <taxon>Pseudomonadati</taxon>
        <taxon>Pseudomonadota</taxon>
        <taxon>Alphaproteobacteria</taxon>
        <taxon>Hyphomicrobiales</taxon>
        <taxon>Nitrobacteraceae</taxon>
        <taxon>Bradyrhizobium</taxon>
    </lineage>
</organism>
<evidence type="ECO:0000313" key="3">
    <source>
        <dbReference type="Proteomes" id="UP000063308"/>
    </source>
</evidence>
<dbReference type="AlphaFoldDB" id="A0A0E4BWL5"/>
<proteinExistence type="predicted"/>
<keyword evidence="1" id="KW-0732">Signal</keyword>
<feature type="chain" id="PRO_5002418905" evidence="1">
    <location>
        <begin position="23"/>
        <end position="168"/>
    </location>
</feature>
<dbReference type="EMBL" id="AP014685">
    <property type="protein sequence ID" value="BAR61954.1"/>
    <property type="molecule type" value="Genomic_DNA"/>
</dbReference>
<accession>A0A0E4BWL5</accession>
<evidence type="ECO:0000313" key="2">
    <source>
        <dbReference type="EMBL" id="BAR61954.1"/>
    </source>
</evidence>
<dbReference type="Proteomes" id="UP000063308">
    <property type="component" value="Chromosome"/>
</dbReference>
<name>A0A0E4BWL5_9BRAD</name>